<dbReference type="AlphaFoldDB" id="A0AAE0DG12"/>
<evidence type="ECO:0000256" key="1">
    <source>
        <dbReference type="SAM" id="Coils"/>
    </source>
</evidence>
<keyword evidence="1" id="KW-0175">Coiled coil</keyword>
<evidence type="ECO:0008006" key="4">
    <source>
        <dbReference type="Google" id="ProtNLM"/>
    </source>
</evidence>
<gene>
    <name evidence="2" type="ORF">OEA41_008670</name>
</gene>
<sequence length="180" mass="20059">MDPASAPVASVGFAGSIATLAATVVNSYRFLSNIYVSFKDAPEDIHRLLRKLQKLENIISEIRKTGDNIDQDAALDGSYQTWAEDLSEMENDLNTFKHKVSKVEAIVSTKAFSRKGASSRVRKFVSKDEITKYEGILSNHVETFSLILSLLSKCEQQARTPESLRTDDALVPECRPFSRN</sequence>
<protein>
    <recommendedName>
        <fullName evidence="4">Fungal N-terminal domain-containing protein</fullName>
    </recommendedName>
</protein>
<dbReference type="EMBL" id="JASNWA010000009">
    <property type="protein sequence ID" value="KAK3169287.1"/>
    <property type="molecule type" value="Genomic_DNA"/>
</dbReference>
<evidence type="ECO:0000313" key="3">
    <source>
        <dbReference type="Proteomes" id="UP001276659"/>
    </source>
</evidence>
<organism evidence="2 3">
    <name type="scientific">Lepraria neglecta</name>
    <dbReference type="NCBI Taxonomy" id="209136"/>
    <lineage>
        <taxon>Eukaryota</taxon>
        <taxon>Fungi</taxon>
        <taxon>Dikarya</taxon>
        <taxon>Ascomycota</taxon>
        <taxon>Pezizomycotina</taxon>
        <taxon>Lecanoromycetes</taxon>
        <taxon>OSLEUM clade</taxon>
        <taxon>Lecanoromycetidae</taxon>
        <taxon>Lecanorales</taxon>
        <taxon>Lecanorineae</taxon>
        <taxon>Stereocaulaceae</taxon>
        <taxon>Lepraria</taxon>
    </lineage>
</organism>
<proteinExistence type="predicted"/>
<evidence type="ECO:0000313" key="2">
    <source>
        <dbReference type="EMBL" id="KAK3169287.1"/>
    </source>
</evidence>
<dbReference type="Proteomes" id="UP001276659">
    <property type="component" value="Unassembled WGS sequence"/>
</dbReference>
<name>A0AAE0DG12_9LECA</name>
<reference evidence="2" key="1">
    <citation type="submission" date="2022-11" db="EMBL/GenBank/DDBJ databases">
        <title>Chromosomal genome sequence assembly and mating type (MAT) locus characterization of the leprose asexual lichenized fungus Lepraria neglecta (Nyl.) Erichsen.</title>
        <authorList>
            <person name="Allen J.L."/>
            <person name="Pfeffer B."/>
        </authorList>
    </citation>
    <scope>NUCLEOTIDE SEQUENCE</scope>
    <source>
        <strain evidence="2">Allen 5258</strain>
    </source>
</reference>
<keyword evidence="3" id="KW-1185">Reference proteome</keyword>
<feature type="coiled-coil region" evidence="1">
    <location>
        <begin position="45"/>
        <end position="106"/>
    </location>
</feature>
<comment type="caution">
    <text evidence="2">The sequence shown here is derived from an EMBL/GenBank/DDBJ whole genome shotgun (WGS) entry which is preliminary data.</text>
</comment>
<accession>A0AAE0DG12</accession>